<keyword evidence="2" id="KW-0378">Hydrolase</keyword>
<dbReference type="EMBL" id="LAYY01000011">
    <property type="protein sequence ID" value="KKK37819.1"/>
    <property type="molecule type" value="Genomic_DNA"/>
</dbReference>
<evidence type="ECO:0000256" key="3">
    <source>
        <dbReference type="ARBA" id="ARBA00023204"/>
    </source>
</evidence>
<evidence type="ECO:0000256" key="2">
    <source>
        <dbReference type="ARBA" id="ARBA00022801"/>
    </source>
</evidence>
<reference evidence="5 6" key="1">
    <citation type="submission" date="2015-04" db="EMBL/GenBank/DDBJ databases">
        <title>Taxonomic description and genome sequence of Bacillus campisalis sp. nov., a novel member of the genus Bacillus isolated from solar saltern.</title>
        <authorList>
            <person name="Mathan Kumar R."/>
            <person name="Kaur G."/>
            <person name="Kumar A."/>
            <person name="Singh N.K."/>
            <person name="Kaur N."/>
            <person name="Kumar N."/>
            <person name="Mayilraj S."/>
        </authorList>
    </citation>
    <scope>NUCLEOTIDE SEQUENCE [LARGE SCALE GENOMIC DNA]</scope>
    <source>
        <strain evidence="5 6">SA2-6</strain>
    </source>
</reference>
<dbReference type="RefSeq" id="WP_046523941.1">
    <property type="nucleotide sequence ID" value="NZ_LAYY01000011.1"/>
</dbReference>
<dbReference type="GO" id="GO:0004844">
    <property type="term" value="F:uracil DNA N-glycosylase activity"/>
    <property type="evidence" value="ECO:0007669"/>
    <property type="project" value="TreeGrafter"/>
</dbReference>
<dbReference type="Gene3D" id="3.40.470.10">
    <property type="entry name" value="Uracil-DNA glycosylase-like domain"/>
    <property type="match status" value="1"/>
</dbReference>
<dbReference type="InterPro" id="IPR005122">
    <property type="entry name" value="Uracil-DNA_glycosylase-like"/>
</dbReference>
<dbReference type="InterPro" id="IPR015637">
    <property type="entry name" value="MUG/TDG"/>
</dbReference>
<keyword evidence="6" id="KW-1185">Reference proteome</keyword>
<proteinExistence type="predicted"/>
<gene>
    <name evidence="5" type="ORF">WQ57_11620</name>
</gene>
<name>A0A0M2STC5_9BACI</name>
<sequence>MQVIGDHLQQGLDIVFIGFNPSIRSGETGHHYANPNNRFWKILFESGLTPRKYEAAEDARLLEIGYGLTNIVSRPTKAADEITKEEYKQGREELKSKIGFYNPKIACFVGKGVYQEYSGRKNVGWGRQEESVVPGTIDFVAPSSSGLVRMKLADIVAIYSELSELKIKTRGKASGQD</sequence>
<evidence type="ECO:0000313" key="6">
    <source>
        <dbReference type="Proteomes" id="UP000034166"/>
    </source>
</evidence>
<protein>
    <submittedName>
        <fullName evidence="5">DNA glycosylase</fullName>
    </submittedName>
</protein>
<dbReference type="Pfam" id="PF03167">
    <property type="entry name" value="UDG"/>
    <property type="match status" value="1"/>
</dbReference>
<organism evidence="5 6">
    <name type="scientific">Mesobacillus campisalis</name>
    <dbReference type="NCBI Taxonomy" id="1408103"/>
    <lineage>
        <taxon>Bacteria</taxon>
        <taxon>Bacillati</taxon>
        <taxon>Bacillota</taxon>
        <taxon>Bacilli</taxon>
        <taxon>Bacillales</taxon>
        <taxon>Bacillaceae</taxon>
        <taxon>Mesobacillus</taxon>
    </lineage>
</organism>
<keyword evidence="3" id="KW-0234">DNA repair</keyword>
<dbReference type="PANTHER" id="PTHR12159">
    <property type="entry name" value="G/T AND G/U MISMATCH-SPECIFIC DNA GLYCOSYLASE"/>
    <property type="match status" value="1"/>
</dbReference>
<dbReference type="CDD" id="cd10028">
    <property type="entry name" value="UDG-F2_TDG_MUG"/>
    <property type="match status" value="1"/>
</dbReference>
<feature type="domain" description="Uracil-DNA glycosylase-like" evidence="4">
    <location>
        <begin position="10"/>
        <end position="152"/>
    </location>
</feature>
<dbReference type="GO" id="GO:0006285">
    <property type="term" value="P:base-excision repair, AP site formation"/>
    <property type="evidence" value="ECO:0007669"/>
    <property type="project" value="InterPro"/>
</dbReference>
<dbReference type="OrthoDB" id="9799921at2"/>
<evidence type="ECO:0000313" key="5">
    <source>
        <dbReference type="EMBL" id="KKK37819.1"/>
    </source>
</evidence>
<dbReference type="GO" id="GO:0008263">
    <property type="term" value="F:pyrimidine-specific mismatch base pair DNA N-glycosylase activity"/>
    <property type="evidence" value="ECO:0007669"/>
    <property type="project" value="TreeGrafter"/>
</dbReference>
<dbReference type="AlphaFoldDB" id="A0A0M2STC5"/>
<dbReference type="Proteomes" id="UP000034166">
    <property type="component" value="Unassembled WGS sequence"/>
</dbReference>
<evidence type="ECO:0000256" key="1">
    <source>
        <dbReference type="ARBA" id="ARBA00022763"/>
    </source>
</evidence>
<dbReference type="PATRIC" id="fig|1408103.3.peg.2617"/>
<dbReference type="InterPro" id="IPR036895">
    <property type="entry name" value="Uracil-DNA_glycosylase-like_sf"/>
</dbReference>
<accession>A0A0M2STC5</accession>
<dbReference type="PANTHER" id="PTHR12159:SF9">
    <property type="entry name" value="G_T MISMATCH-SPECIFIC THYMINE DNA GLYCOSYLASE"/>
    <property type="match status" value="1"/>
</dbReference>
<dbReference type="SUPFAM" id="SSF52141">
    <property type="entry name" value="Uracil-DNA glycosylase-like"/>
    <property type="match status" value="1"/>
</dbReference>
<evidence type="ECO:0000259" key="4">
    <source>
        <dbReference type="Pfam" id="PF03167"/>
    </source>
</evidence>
<comment type="caution">
    <text evidence="5">The sequence shown here is derived from an EMBL/GenBank/DDBJ whole genome shotgun (WGS) entry which is preliminary data.</text>
</comment>
<keyword evidence="1" id="KW-0227">DNA damage</keyword>